<dbReference type="AlphaFoldDB" id="A0A6A6BFA1"/>
<dbReference type="Proteomes" id="UP000799438">
    <property type="component" value="Unassembled WGS sequence"/>
</dbReference>
<name>A0A6A6BFA1_9PEZI</name>
<keyword evidence="3" id="KW-1185">Reference proteome</keyword>
<organism evidence="2 3">
    <name type="scientific">Aplosporella prunicola CBS 121167</name>
    <dbReference type="NCBI Taxonomy" id="1176127"/>
    <lineage>
        <taxon>Eukaryota</taxon>
        <taxon>Fungi</taxon>
        <taxon>Dikarya</taxon>
        <taxon>Ascomycota</taxon>
        <taxon>Pezizomycotina</taxon>
        <taxon>Dothideomycetes</taxon>
        <taxon>Dothideomycetes incertae sedis</taxon>
        <taxon>Botryosphaeriales</taxon>
        <taxon>Aplosporellaceae</taxon>
        <taxon>Aplosporella</taxon>
    </lineage>
</organism>
<dbReference type="RefSeq" id="XP_033398562.1">
    <property type="nucleotide sequence ID" value="XM_033535123.1"/>
</dbReference>
<protein>
    <submittedName>
        <fullName evidence="2">Uncharacterized protein</fullName>
    </submittedName>
</protein>
<dbReference type="GeneID" id="54292617"/>
<evidence type="ECO:0000256" key="1">
    <source>
        <dbReference type="SAM" id="MobiDB-lite"/>
    </source>
</evidence>
<evidence type="ECO:0000313" key="3">
    <source>
        <dbReference type="Proteomes" id="UP000799438"/>
    </source>
</evidence>
<feature type="compositionally biased region" description="Low complexity" evidence="1">
    <location>
        <begin position="13"/>
        <end position="26"/>
    </location>
</feature>
<gene>
    <name evidence="2" type="ORF">K452DRAFT_11741</name>
</gene>
<sequence>MSLSPGSSWCCRPSTKPPDSSTTTLPQYSMIDSPRSSSTGSGVANLSGYTGSGTGGLGVGTPGRRYGDGRKETLNPQHHTLSDGGEGMRVRLDERSELAPTSAIAGKPQPRTETGGKPRISNNGRACVRVLRWRNDMKSSLGANSKPKGSRTASQLDGHSDSTISLTMSHHVHSVCGPGDTIRTHESILLALVL</sequence>
<feature type="compositionally biased region" description="Gly residues" evidence="1">
    <location>
        <begin position="50"/>
        <end position="61"/>
    </location>
</feature>
<reference evidence="2" key="1">
    <citation type="journal article" date="2020" name="Stud. Mycol.">
        <title>101 Dothideomycetes genomes: a test case for predicting lifestyles and emergence of pathogens.</title>
        <authorList>
            <person name="Haridas S."/>
            <person name="Albert R."/>
            <person name="Binder M."/>
            <person name="Bloem J."/>
            <person name="Labutti K."/>
            <person name="Salamov A."/>
            <person name="Andreopoulos B."/>
            <person name="Baker S."/>
            <person name="Barry K."/>
            <person name="Bills G."/>
            <person name="Bluhm B."/>
            <person name="Cannon C."/>
            <person name="Castanera R."/>
            <person name="Culley D."/>
            <person name="Daum C."/>
            <person name="Ezra D."/>
            <person name="Gonzalez J."/>
            <person name="Henrissat B."/>
            <person name="Kuo A."/>
            <person name="Liang C."/>
            <person name="Lipzen A."/>
            <person name="Lutzoni F."/>
            <person name="Magnuson J."/>
            <person name="Mondo S."/>
            <person name="Nolan M."/>
            <person name="Ohm R."/>
            <person name="Pangilinan J."/>
            <person name="Park H.-J."/>
            <person name="Ramirez L."/>
            <person name="Alfaro M."/>
            <person name="Sun H."/>
            <person name="Tritt A."/>
            <person name="Yoshinaga Y."/>
            <person name="Zwiers L.-H."/>
            <person name="Turgeon B."/>
            <person name="Goodwin S."/>
            <person name="Spatafora J."/>
            <person name="Crous P."/>
            <person name="Grigoriev I."/>
        </authorList>
    </citation>
    <scope>NUCLEOTIDE SEQUENCE</scope>
    <source>
        <strain evidence="2">CBS 121167</strain>
    </source>
</reference>
<evidence type="ECO:0000313" key="2">
    <source>
        <dbReference type="EMBL" id="KAF2142850.1"/>
    </source>
</evidence>
<feature type="region of interest" description="Disordered" evidence="1">
    <location>
        <begin position="138"/>
        <end position="162"/>
    </location>
</feature>
<accession>A0A6A6BFA1</accession>
<feature type="compositionally biased region" description="Basic and acidic residues" evidence="1">
    <location>
        <begin position="86"/>
        <end position="97"/>
    </location>
</feature>
<dbReference type="EMBL" id="ML995483">
    <property type="protein sequence ID" value="KAF2142850.1"/>
    <property type="molecule type" value="Genomic_DNA"/>
</dbReference>
<feature type="region of interest" description="Disordered" evidence="1">
    <location>
        <begin position="1"/>
        <end position="122"/>
    </location>
</feature>
<feature type="compositionally biased region" description="Polar residues" evidence="1">
    <location>
        <begin position="34"/>
        <end position="44"/>
    </location>
</feature>
<feature type="compositionally biased region" description="Polar residues" evidence="1">
    <location>
        <begin position="151"/>
        <end position="162"/>
    </location>
</feature>
<proteinExistence type="predicted"/>